<feature type="compositionally biased region" description="Polar residues" evidence="1">
    <location>
        <begin position="167"/>
        <end position="186"/>
    </location>
</feature>
<feature type="chain" id="PRO_5024350911" description="Adhesin" evidence="2">
    <location>
        <begin position="26"/>
        <end position="584"/>
    </location>
</feature>
<feature type="signal peptide" evidence="2">
    <location>
        <begin position="1"/>
        <end position="25"/>
    </location>
</feature>
<feature type="region of interest" description="Disordered" evidence="1">
    <location>
        <begin position="165"/>
        <end position="186"/>
    </location>
</feature>
<dbReference type="GeneID" id="60697063"/>
<dbReference type="AlphaFoldDB" id="A0A5P9XUT0"/>
<dbReference type="KEGG" id="atx:GCD22_02827"/>
<name>A0A5P9XUT0_ACITH</name>
<organism evidence="3 4">
    <name type="scientific">Acidithiobacillus thiooxidans ATCC 19377</name>
    <dbReference type="NCBI Taxonomy" id="637390"/>
    <lineage>
        <taxon>Bacteria</taxon>
        <taxon>Pseudomonadati</taxon>
        <taxon>Pseudomonadota</taxon>
        <taxon>Acidithiobacillia</taxon>
        <taxon>Acidithiobacillales</taxon>
        <taxon>Acidithiobacillaceae</taxon>
        <taxon>Acidithiobacillus</taxon>
    </lineage>
</organism>
<dbReference type="RefSeq" id="WP_031570218.1">
    <property type="nucleotide sequence ID" value="NZ_CP045571.1"/>
</dbReference>
<gene>
    <name evidence="3" type="ORF">GCD22_02827</name>
</gene>
<evidence type="ECO:0000313" key="4">
    <source>
        <dbReference type="Proteomes" id="UP000363590"/>
    </source>
</evidence>
<evidence type="ECO:0000313" key="3">
    <source>
        <dbReference type="EMBL" id="QFX96966.1"/>
    </source>
</evidence>
<proteinExistence type="predicted"/>
<keyword evidence="2" id="KW-0732">Signal</keyword>
<reference evidence="3 4" key="1">
    <citation type="submission" date="2019-10" db="EMBL/GenBank/DDBJ databases">
        <authorList>
            <person name="Wang R."/>
        </authorList>
    </citation>
    <scope>NUCLEOTIDE SEQUENCE [LARGE SCALE GENOMIC DNA]</scope>
    <source>
        <strain evidence="3 4">ATCC 19377</strain>
    </source>
</reference>
<dbReference type="EMBL" id="CP045571">
    <property type="protein sequence ID" value="QFX96966.1"/>
    <property type="molecule type" value="Genomic_DNA"/>
</dbReference>
<sequence length="584" mass="57756">MKTSIKLSPVAIAIAALVAAPMAFAQVTPATGASVANAQQSYINGQNSYYNSSNDASMLGNAGMGSKGNVGVNIATGNQNQQSNAGSLAANGKTHATSTAAVSATQAQSSNYAIQMSNGSNNVTMSDNALSSASGNIGANMTSGIFNQQQNNLAVSSAKRAVSSAATTGTNQNVGQSSSTSVDNYGNEGNANNTAIGGSALSKTAGNIGVNQAAGISNQQSNSMALASVSHKTMKSDASTNTAQGQELNQAYQYNGGANAVDLTDHALAGAAGNIGVNMASGSFNQQQNSTSIASANKAGMVDSATHTHQNMALESNISSMNYGSVVGGSNETGLYGNVLSGATGNIGLNEAAGLNNQQSNSLAIATGTKSYSAVATAGTSQSMGLISSSQDPEMLGDWGWSWGWYYSGQNNAAGIGSNALQGAAGNIGVNLASGASNQQGNSTALSYVSKGKSDSLASATAAANQLSVGNMSSDTYTTDSSFINGNAAQNAKGNIGINVATGVQNQQQNGLALVSVASNHAMATASAPVSQMAYANLGGTVASTYASSVSGNALQNASGNIGLNVAAGNGNQQSNTMAIASAQ</sequence>
<accession>A0A5P9XUT0</accession>
<evidence type="ECO:0000256" key="2">
    <source>
        <dbReference type="SAM" id="SignalP"/>
    </source>
</evidence>
<evidence type="ECO:0000256" key="1">
    <source>
        <dbReference type="SAM" id="MobiDB-lite"/>
    </source>
</evidence>
<evidence type="ECO:0008006" key="5">
    <source>
        <dbReference type="Google" id="ProtNLM"/>
    </source>
</evidence>
<protein>
    <recommendedName>
        <fullName evidence="5">Adhesin</fullName>
    </recommendedName>
</protein>
<dbReference type="Proteomes" id="UP000363590">
    <property type="component" value="Chromosome"/>
</dbReference>